<keyword evidence="2 3" id="KW-0472">Membrane</keyword>
<dbReference type="STRING" id="1903952.BIT28_02075"/>
<dbReference type="InterPro" id="IPR006665">
    <property type="entry name" value="OmpA-like"/>
</dbReference>
<proteinExistence type="predicted"/>
<dbReference type="Gene3D" id="2.60.40.2540">
    <property type="match status" value="1"/>
</dbReference>
<dbReference type="PROSITE" id="PS51123">
    <property type="entry name" value="OMPA_2"/>
    <property type="match status" value="1"/>
</dbReference>
<evidence type="ECO:0000256" key="3">
    <source>
        <dbReference type="PROSITE-ProRule" id="PRU00473"/>
    </source>
</evidence>
<dbReference type="SUPFAM" id="SSF103088">
    <property type="entry name" value="OmpA-like"/>
    <property type="match status" value="1"/>
</dbReference>
<comment type="subcellular location">
    <subcellularLocation>
        <location evidence="1">Cell outer membrane</location>
    </subcellularLocation>
</comment>
<keyword evidence="4" id="KW-0732">Signal</keyword>
<dbReference type="InterPro" id="IPR036737">
    <property type="entry name" value="OmpA-like_sf"/>
</dbReference>
<comment type="caution">
    <text evidence="6">The sequence shown here is derived from an EMBL/GenBank/DDBJ whole genome shotgun (WGS) entry which is preliminary data.</text>
</comment>
<accession>A0A1Q9GVI1</accession>
<dbReference type="PRINTS" id="PR01023">
    <property type="entry name" value="NAFLGMOTY"/>
</dbReference>
<feature type="chain" id="PRO_5012299778" description="OmpA-like domain-containing protein" evidence="4">
    <location>
        <begin position="21"/>
        <end position="292"/>
    </location>
</feature>
<dbReference type="InterPro" id="IPR050330">
    <property type="entry name" value="Bact_OuterMem_StrucFunc"/>
</dbReference>
<dbReference type="PRINTS" id="PR01021">
    <property type="entry name" value="OMPADOMAIN"/>
</dbReference>
<name>A0A1Q9GVI1_9GAMM</name>
<gene>
    <name evidence="6" type="ORF">BIT28_02075</name>
</gene>
<dbReference type="CDD" id="cd07185">
    <property type="entry name" value="OmpA_C-like"/>
    <property type="match status" value="1"/>
</dbReference>
<dbReference type="GO" id="GO:0009279">
    <property type="term" value="C:cell outer membrane"/>
    <property type="evidence" value="ECO:0007669"/>
    <property type="project" value="UniProtKB-SubCell"/>
</dbReference>
<dbReference type="Gene3D" id="3.30.1330.60">
    <property type="entry name" value="OmpA-like domain"/>
    <property type="match status" value="1"/>
</dbReference>
<sequence length="292" mass="32536">MTCNKSVILLFTFNVGLVNAQNISVPMDLVKWEYKGDHFQCLLNKNVNKFGQVTFRAEPNNKLVLQVRSYQLPKHYKTARLYKLDSPWEQPEQAVTVGGEGAWLSAHEFVFNDSIDELLQAISRGAWMKLSVSSPTQQDAFTVQLPSVRITEPLNAFNRCRSALPAMSYEQARDLVLAFDLGQRVATSDQRASLKQLAEYIKLDQGVQKVLIDGHTDNVGSSLANLQISRVRADDVASFLEEAGVRASIIQVRSHGSRYPVASNASEKGKAKNRRVTIRVIRGGSITNSKVQ</sequence>
<dbReference type="AlphaFoldDB" id="A0A1Q9GVI1"/>
<feature type="signal peptide" evidence="4">
    <location>
        <begin position="1"/>
        <end position="20"/>
    </location>
</feature>
<dbReference type="Pfam" id="PF18393">
    <property type="entry name" value="MotY_N"/>
    <property type="match status" value="1"/>
</dbReference>
<evidence type="ECO:0000256" key="4">
    <source>
        <dbReference type="SAM" id="SignalP"/>
    </source>
</evidence>
<evidence type="ECO:0000256" key="1">
    <source>
        <dbReference type="ARBA" id="ARBA00004442"/>
    </source>
</evidence>
<protein>
    <recommendedName>
        <fullName evidence="5">OmpA-like domain-containing protein</fullName>
    </recommendedName>
</protein>
<dbReference type="Pfam" id="PF00691">
    <property type="entry name" value="OmpA"/>
    <property type="match status" value="1"/>
</dbReference>
<evidence type="ECO:0000259" key="5">
    <source>
        <dbReference type="PROSITE" id="PS51123"/>
    </source>
</evidence>
<organism evidence="6 7">
    <name type="scientific">Photobacterium proteolyticum</name>
    <dbReference type="NCBI Taxonomy" id="1903952"/>
    <lineage>
        <taxon>Bacteria</taxon>
        <taxon>Pseudomonadati</taxon>
        <taxon>Pseudomonadota</taxon>
        <taxon>Gammaproteobacteria</taxon>
        <taxon>Vibrionales</taxon>
        <taxon>Vibrionaceae</taxon>
        <taxon>Photobacterium</taxon>
    </lineage>
</organism>
<dbReference type="InterPro" id="IPR006664">
    <property type="entry name" value="OMP_bac"/>
</dbReference>
<dbReference type="EMBL" id="MJIL01000051">
    <property type="protein sequence ID" value="OLQ79170.1"/>
    <property type="molecule type" value="Genomic_DNA"/>
</dbReference>
<keyword evidence="7" id="KW-1185">Reference proteome</keyword>
<dbReference type="InterPro" id="IPR041544">
    <property type="entry name" value="MotY_N"/>
</dbReference>
<evidence type="ECO:0000256" key="2">
    <source>
        <dbReference type="ARBA" id="ARBA00023136"/>
    </source>
</evidence>
<dbReference type="PANTHER" id="PTHR30329:SF17">
    <property type="entry name" value="LIPOPROTEIN YFIB-RELATED"/>
    <property type="match status" value="1"/>
</dbReference>
<reference evidence="6 7" key="1">
    <citation type="submission" date="2016-09" db="EMBL/GenBank/DDBJ databases">
        <title>Photobacterium proteolyticum sp. nov. a protease producing bacterium isolated from ocean sediments of Laizhou Bay.</title>
        <authorList>
            <person name="Li Y."/>
        </authorList>
    </citation>
    <scope>NUCLEOTIDE SEQUENCE [LARGE SCALE GENOMIC DNA]</scope>
    <source>
        <strain evidence="6 7">13-12</strain>
    </source>
</reference>
<evidence type="ECO:0000313" key="7">
    <source>
        <dbReference type="Proteomes" id="UP000186905"/>
    </source>
</evidence>
<dbReference type="Proteomes" id="UP000186905">
    <property type="component" value="Unassembled WGS sequence"/>
</dbReference>
<evidence type="ECO:0000313" key="6">
    <source>
        <dbReference type="EMBL" id="OLQ79170.1"/>
    </source>
</evidence>
<dbReference type="PANTHER" id="PTHR30329">
    <property type="entry name" value="STATOR ELEMENT OF FLAGELLAR MOTOR COMPLEX"/>
    <property type="match status" value="1"/>
</dbReference>
<feature type="domain" description="OmpA-like" evidence="5">
    <location>
        <begin position="166"/>
        <end position="284"/>
    </location>
</feature>